<dbReference type="PANTHER" id="PTHR10871">
    <property type="entry name" value="30S RIBOSOMAL PROTEIN S13/40S RIBOSOMAL PROTEIN S18"/>
    <property type="match status" value="1"/>
</dbReference>
<reference evidence="5" key="1">
    <citation type="journal article" date="2020" name="Stud. Mycol.">
        <title>101 Dothideomycetes genomes: a test case for predicting lifestyles and emergence of pathogens.</title>
        <authorList>
            <person name="Haridas S."/>
            <person name="Albert R."/>
            <person name="Binder M."/>
            <person name="Bloem J."/>
            <person name="Labutti K."/>
            <person name="Salamov A."/>
            <person name="Andreopoulos B."/>
            <person name="Baker S."/>
            <person name="Barry K."/>
            <person name="Bills G."/>
            <person name="Bluhm B."/>
            <person name="Cannon C."/>
            <person name="Castanera R."/>
            <person name="Culley D."/>
            <person name="Daum C."/>
            <person name="Ezra D."/>
            <person name="Gonzalez J."/>
            <person name="Henrissat B."/>
            <person name="Kuo A."/>
            <person name="Liang C."/>
            <person name="Lipzen A."/>
            <person name="Lutzoni F."/>
            <person name="Magnuson J."/>
            <person name="Mondo S."/>
            <person name="Nolan M."/>
            <person name="Ohm R."/>
            <person name="Pangilinan J."/>
            <person name="Park H.-J."/>
            <person name="Ramirez L."/>
            <person name="Alfaro M."/>
            <person name="Sun H."/>
            <person name="Tritt A."/>
            <person name="Yoshinaga Y."/>
            <person name="Zwiers L.-H."/>
            <person name="Turgeon B."/>
            <person name="Goodwin S."/>
            <person name="Spatafora J."/>
            <person name="Crous P."/>
            <person name="Grigoriev I."/>
        </authorList>
    </citation>
    <scope>NUCLEOTIDE SEQUENCE</scope>
    <source>
        <strain evidence="5">CBS 130266</strain>
    </source>
</reference>
<proteinExistence type="inferred from homology"/>
<dbReference type="OrthoDB" id="525520at2759"/>
<dbReference type="PANTHER" id="PTHR10871:SF1">
    <property type="entry name" value="SMALL RIBOSOMAL SUBUNIT PROTEIN US13M"/>
    <property type="match status" value="1"/>
</dbReference>
<gene>
    <name evidence="5" type="ORF">EJ08DRAFT_656769</name>
</gene>
<name>A0A9P4P0G8_9PEZI</name>
<dbReference type="InterPro" id="IPR001892">
    <property type="entry name" value="Ribosomal_uS13"/>
</dbReference>
<protein>
    <submittedName>
        <fullName evidence="5">S13-like H2TH domain-containing protein</fullName>
    </submittedName>
</protein>
<dbReference type="EMBL" id="MU007014">
    <property type="protein sequence ID" value="KAF2435136.1"/>
    <property type="molecule type" value="Genomic_DNA"/>
</dbReference>
<dbReference type="InterPro" id="IPR018269">
    <property type="entry name" value="Ribosomal_uS13_CS"/>
</dbReference>
<dbReference type="SUPFAM" id="SSF46946">
    <property type="entry name" value="S13-like H2TH domain"/>
    <property type="match status" value="1"/>
</dbReference>
<dbReference type="PIRSF" id="PIRSF002134">
    <property type="entry name" value="Ribosomal_S13"/>
    <property type="match status" value="1"/>
</dbReference>
<dbReference type="GO" id="GO:0005739">
    <property type="term" value="C:mitochondrion"/>
    <property type="evidence" value="ECO:0007669"/>
    <property type="project" value="TreeGrafter"/>
</dbReference>
<dbReference type="AlphaFoldDB" id="A0A9P4P0G8"/>
<dbReference type="Proteomes" id="UP000800235">
    <property type="component" value="Unassembled WGS sequence"/>
</dbReference>
<evidence type="ECO:0000313" key="6">
    <source>
        <dbReference type="Proteomes" id="UP000800235"/>
    </source>
</evidence>
<evidence type="ECO:0000256" key="3">
    <source>
        <dbReference type="ARBA" id="ARBA00023274"/>
    </source>
</evidence>
<evidence type="ECO:0000256" key="4">
    <source>
        <dbReference type="RuleBase" id="RU003830"/>
    </source>
</evidence>
<organism evidence="5 6">
    <name type="scientific">Tothia fuscella</name>
    <dbReference type="NCBI Taxonomy" id="1048955"/>
    <lineage>
        <taxon>Eukaryota</taxon>
        <taxon>Fungi</taxon>
        <taxon>Dikarya</taxon>
        <taxon>Ascomycota</taxon>
        <taxon>Pezizomycotina</taxon>
        <taxon>Dothideomycetes</taxon>
        <taxon>Pleosporomycetidae</taxon>
        <taxon>Venturiales</taxon>
        <taxon>Cylindrosympodiaceae</taxon>
        <taxon>Tothia</taxon>
    </lineage>
</organism>
<dbReference type="PROSITE" id="PS50159">
    <property type="entry name" value="RIBOSOMAL_S13_2"/>
    <property type="match status" value="1"/>
</dbReference>
<dbReference type="Gene3D" id="1.10.8.50">
    <property type="match status" value="1"/>
</dbReference>
<dbReference type="GO" id="GO:0003735">
    <property type="term" value="F:structural constituent of ribosome"/>
    <property type="evidence" value="ECO:0007669"/>
    <property type="project" value="InterPro"/>
</dbReference>
<dbReference type="InterPro" id="IPR027437">
    <property type="entry name" value="Rbsml_uS13_C"/>
</dbReference>
<keyword evidence="6" id="KW-1185">Reference proteome</keyword>
<dbReference type="InterPro" id="IPR010979">
    <property type="entry name" value="Ribosomal_uS13-like_H2TH"/>
</dbReference>
<dbReference type="Gene3D" id="4.10.910.10">
    <property type="entry name" value="30s ribosomal protein s13, domain 2"/>
    <property type="match status" value="1"/>
</dbReference>
<evidence type="ECO:0000313" key="5">
    <source>
        <dbReference type="EMBL" id="KAF2435136.1"/>
    </source>
</evidence>
<accession>A0A9P4P0G8</accession>
<keyword evidence="2 4" id="KW-0689">Ribosomal protein</keyword>
<sequence>MVLILSHNFADTRLILKALTTFYGIGPVVASQIMARHCIHQTARIGSLPDQKILDLTAELSTMKIENDKRREIHDNIQRLRDLGTYRGRRHAMGLPVRGQNTKSGQIQSARKLNRVFKEK</sequence>
<dbReference type="GO" id="GO:0006412">
    <property type="term" value="P:translation"/>
    <property type="evidence" value="ECO:0007669"/>
    <property type="project" value="InterPro"/>
</dbReference>
<comment type="caution">
    <text evidence="5">The sequence shown here is derived from an EMBL/GenBank/DDBJ whole genome shotgun (WGS) entry which is preliminary data.</text>
</comment>
<dbReference type="GO" id="GO:0015935">
    <property type="term" value="C:small ribosomal subunit"/>
    <property type="evidence" value="ECO:0007669"/>
    <property type="project" value="TreeGrafter"/>
</dbReference>
<dbReference type="GO" id="GO:0003723">
    <property type="term" value="F:RNA binding"/>
    <property type="evidence" value="ECO:0007669"/>
    <property type="project" value="InterPro"/>
</dbReference>
<evidence type="ECO:0000256" key="2">
    <source>
        <dbReference type="ARBA" id="ARBA00022980"/>
    </source>
</evidence>
<dbReference type="Pfam" id="PF00416">
    <property type="entry name" value="Ribosomal_S13"/>
    <property type="match status" value="1"/>
</dbReference>
<dbReference type="PROSITE" id="PS00646">
    <property type="entry name" value="RIBOSOMAL_S13_1"/>
    <property type="match status" value="1"/>
</dbReference>
<keyword evidence="3 4" id="KW-0687">Ribonucleoprotein</keyword>
<comment type="similarity">
    <text evidence="1 4">Belongs to the universal ribosomal protein uS13 family.</text>
</comment>
<evidence type="ECO:0000256" key="1">
    <source>
        <dbReference type="ARBA" id="ARBA00008080"/>
    </source>
</evidence>